<feature type="region of interest" description="Disordered" evidence="2">
    <location>
        <begin position="129"/>
        <end position="373"/>
    </location>
</feature>
<dbReference type="SMART" id="SM00240">
    <property type="entry name" value="FHA"/>
    <property type="match status" value="1"/>
</dbReference>
<organism evidence="4 5">
    <name type="scientific">Phyllostomus discolor</name>
    <name type="common">pale spear-nosed bat</name>
    <dbReference type="NCBI Taxonomy" id="89673"/>
    <lineage>
        <taxon>Eukaryota</taxon>
        <taxon>Metazoa</taxon>
        <taxon>Chordata</taxon>
        <taxon>Craniata</taxon>
        <taxon>Vertebrata</taxon>
        <taxon>Euteleostomi</taxon>
        <taxon>Mammalia</taxon>
        <taxon>Eutheria</taxon>
        <taxon>Laurasiatheria</taxon>
        <taxon>Chiroptera</taxon>
        <taxon>Yangochiroptera</taxon>
        <taxon>Phyllostomidae</taxon>
        <taxon>Phyllostominae</taxon>
        <taxon>Phyllostomus</taxon>
    </lineage>
</organism>
<dbReference type="InterPro" id="IPR008984">
    <property type="entry name" value="SMAD_FHA_dom_sf"/>
</dbReference>
<dbReference type="CDD" id="cd22725">
    <property type="entry name" value="FHA_Cep170B"/>
    <property type="match status" value="1"/>
</dbReference>
<dbReference type="InterPro" id="IPR000253">
    <property type="entry name" value="FHA_dom"/>
</dbReference>
<evidence type="ECO:0000313" key="4">
    <source>
        <dbReference type="EMBL" id="KAF6129317.1"/>
    </source>
</evidence>
<evidence type="ECO:0000256" key="1">
    <source>
        <dbReference type="ARBA" id="ARBA00010436"/>
    </source>
</evidence>
<feature type="region of interest" description="Disordered" evidence="2">
    <location>
        <begin position="448"/>
        <end position="467"/>
    </location>
</feature>
<feature type="compositionally biased region" description="Low complexity" evidence="2">
    <location>
        <begin position="278"/>
        <end position="295"/>
    </location>
</feature>
<dbReference type="PROSITE" id="PS50006">
    <property type="entry name" value="FHA_DOMAIN"/>
    <property type="match status" value="1"/>
</dbReference>
<evidence type="ECO:0000256" key="2">
    <source>
        <dbReference type="SAM" id="MobiDB-lite"/>
    </source>
</evidence>
<reference evidence="4 5" key="1">
    <citation type="journal article" date="2020" name="Nature">
        <title>Six reference-quality genomes reveal evolution of bat adaptations.</title>
        <authorList>
            <person name="Jebb D."/>
            <person name="Huang Z."/>
            <person name="Pippel M."/>
            <person name="Hughes G.M."/>
            <person name="Lavrichenko K."/>
            <person name="Devanna P."/>
            <person name="Winkler S."/>
            <person name="Jermiin L.S."/>
            <person name="Skirmuntt E.C."/>
            <person name="Katzourakis A."/>
            <person name="Burkitt-Gray L."/>
            <person name="Ray D.A."/>
            <person name="Sullivan K.A.M."/>
            <person name="Roscito J.G."/>
            <person name="Kirilenko B.M."/>
            <person name="Davalos L.M."/>
            <person name="Corthals A.P."/>
            <person name="Power M.L."/>
            <person name="Jones G."/>
            <person name="Ransome R.D."/>
            <person name="Dechmann D.K.N."/>
            <person name="Locatelli A.G."/>
            <person name="Puechmaille S.J."/>
            <person name="Fedrigo O."/>
            <person name="Jarvis E.D."/>
            <person name="Hiller M."/>
            <person name="Vernes S.C."/>
            <person name="Myers E.W."/>
            <person name="Teeling E.C."/>
        </authorList>
    </citation>
    <scope>NUCLEOTIDE SEQUENCE [LARGE SCALE GENOMIC DNA]</scope>
    <source>
        <strain evidence="4">Bat1K_MPI-CBG_1</strain>
    </source>
</reference>
<accession>A0A834BFM3</accession>
<dbReference type="SUPFAM" id="SSF49879">
    <property type="entry name" value="SMAD/FHA domain"/>
    <property type="match status" value="1"/>
</dbReference>
<gene>
    <name evidence="4" type="ORF">HJG60_002649</name>
</gene>
<dbReference type="EMBL" id="JABVXQ010000001">
    <property type="protein sequence ID" value="KAF6129317.1"/>
    <property type="molecule type" value="Genomic_DNA"/>
</dbReference>
<feature type="compositionally biased region" description="Basic and acidic residues" evidence="2">
    <location>
        <begin position="181"/>
        <end position="198"/>
    </location>
</feature>
<dbReference type="InterPro" id="IPR051176">
    <property type="entry name" value="Cent_Immune-Sig_Mod"/>
</dbReference>
<sequence length="643" mass="71136">MSVTSWFLVSSSGTRHRLPRELIFVGRDECELMLQSRSVDKQHAVINYDRDRDEHWVKDLGSLNGTFVNEVRIPDQKYVTLKLHDVVRFGYDPNMYVLERVQHRVPEEALRHEKYTSQLQVSVRGAAPKRVEALPEPPPYCESSSPRPERDRRPGAETAAYRTPLYGQPSWWGEDDGGTPPEDRHQEGTCPERPKELAPQDGDLPGVTASFRAPPEPQGFPFRREPSYFEIPTKEAPRPPEAPAPEAPTRDAAPARPSSSGRGVEWSCASRKPSRAEAQAAARKTPTPATAPRQPFSRARPGSARYSSPSTRRRQQGSDCTSTSEEECGPHLGSPRHGRPRASAATQTPRAGSSVRARSRCRDTDDEGEAEPDPYGLIVQTVEIAEIARLSQTLVKDVAILAREIHDVAGDGVAPVSPGPVRSPSLNNLPASTISAREELVQRIPEASLHFQKVPPGAPSPRDLDQNMNDRREDALANKTRPRSREEVIFDNLMLNPVSRLSQAIREDTEHLAEKMKILFQNSGRTWEDLEARINAENEVPILKTSNKEISSILKELRRVQKQLEVINAIVDPSGNLDLLTANRGSAGNAQPGKGRLAVQSPSSPPSALSLRSFPQRATCGSPSLPDPSFLPDFLPDSERFLI</sequence>
<evidence type="ECO:0000313" key="5">
    <source>
        <dbReference type="Proteomes" id="UP000664940"/>
    </source>
</evidence>
<dbReference type="Pfam" id="PF00498">
    <property type="entry name" value="FHA"/>
    <property type="match status" value="1"/>
</dbReference>
<comment type="similarity">
    <text evidence="1">Belongs to the CEP170 family.</text>
</comment>
<dbReference type="InterPro" id="IPR029300">
    <property type="entry name" value="CEP170_C"/>
</dbReference>
<protein>
    <recommendedName>
        <fullName evidence="3">FHA domain-containing protein</fullName>
    </recommendedName>
</protein>
<proteinExistence type="inferred from homology"/>
<dbReference type="AlphaFoldDB" id="A0A834BFM3"/>
<feature type="compositionally biased region" description="Low complexity" evidence="2">
    <location>
        <begin position="606"/>
        <end position="615"/>
    </location>
</feature>
<feature type="region of interest" description="Disordered" evidence="2">
    <location>
        <begin position="587"/>
        <end position="628"/>
    </location>
</feature>
<dbReference type="PANTHER" id="PTHR15715:SF18">
    <property type="entry name" value="CENTROSOMAL PROTEIN OF 170 KDA PROTEIN B"/>
    <property type="match status" value="1"/>
</dbReference>
<name>A0A834BFM3_9CHIR</name>
<dbReference type="PANTHER" id="PTHR15715">
    <property type="entry name" value="CENTROSOMAL PROTEIN OF 170 KDA"/>
    <property type="match status" value="1"/>
</dbReference>
<dbReference type="Proteomes" id="UP000664940">
    <property type="component" value="Unassembled WGS sequence"/>
</dbReference>
<dbReference type="Gene3D" id="2.60.200.20">
    <property type="match status" value="1"/>
</dbReference>
<dbReference type="Pfam" id="PF15308">
    <property type="entry name" value="CEP170_C"/>
    <property type="match status" value="1"/>
</dbReference>
<feature type="domain" description="FHA" evidence="3">
    <location>
        <begin position="23"/>
        <end position="73"/>
    </location>
</feature>
<comment type="caution">
    <text evidence="4">The sequence shown here is derived from an EMBL/GenBank/DDBJ whole genome shotgun (WGS) entry which is preliminary data.</text>
</comment>
<evidence type="ECO:0000259" key="3">
    <source>
        <dbReference type="PROSITE" id="PS50006"/>
    </source>
</evidence>
<feature type="compositionally biased region" description="Basic and acidic residues" evidence="2">
    <location>
        <begin position="222"/>
        <end position="238"/>
    </location>
</feature>